<evidence type="ECO:0000256" key="5">
    <source>
        <dbReference type="ARBA" id="ARBA00022989"/>
    </source>
</evidence>
<keyword evidence="10" id="KW-1185">Reference proteome</keyword>
<evidence type="ECO:0000256" key="6">
    <source>
        <dbReference type="ARBA" id="ARBA00023136"/>
    </source>
</evidence>
<dbReference type="GO" id="GO:0016020">
    <property type="term" value="C:membrane"/>
    <property type="evidence" value="ECO:0007669"/>
    <property type="project" value="UniProtKB-SubCell"/>
</dbReference>
<dbReference type="PANTHER" id="PTHR30576:SF0">
    <property type="entry name" value="UNDECAPRENYL-PHOSPHATE N-ACETYLGALACTOSAMINYL 1-PHOSPHATE TRANSFERASE-RELATED"/>
    <property type="match status" value="1"/>
</dbReference>
<dbReference type="AlphaFoldDB" id="A0A923KGJ6"/>
<feature type="transmembrane region" description="Helical" evidence="7">
    <location>
        <begin position="51"/>
        <end position="69"/>
    </location>
</feature>
<evidence type="ECO:0000256" key="3">
    <source>
        <dbReference type="ARBA" id="ARBA00022679"/>
    </source>
</evidence>
<feature type="transmembrane region" description="Helical" evidence="7">
    <location>
        <begin position="12"/>
        <end position="31"/>
    </location>
</feature>
<evidence type="ECO:0000256" key="1">
    <source>
        <dbReference type="ARBA" id="ARBA00004141"/>
    </source>
</evidence>
<keyword evidence="3" id="KW-0808">Transferase</keyword>
<dbReference type="Gene3D" id="3.40.50.720">
    <property type="entry name" value="NAD(P)-binding Rossmann-like Domain"/>
    <property type="match status" value="1"/>
</dbReference>
<name>A0A923KGJ6_9FLAO</name>
<comment type="subcellular location">
    <subcellularLocation>
        <location evidence="1">Membrane</location>
        <topology evidence="1">Multi-pass membrane protein</topology>
    </subcellularLocation>
</comment>
<reference evidence="9" key="1">
    <citation type="submission" date="2020-08" db="EMBL/GenBank/DDBJ databases">
        <title>Hyunsoonleella sp. strain SJ7 genome sequencing and assembly.</title>
        <authorList>
            <person name="Kim I."/>
        </authorList>
    </citation>
    <scope>NUCLEOTIDE SEQUENCE</scope>
    <source>
        <strain evidence="9">SJ7</strain>
    </source>
</reference>
<feature type="transmembrane region" description="Helical" evidence="7">
    <location>
        <begin position="282"/>
        <end position="304"/>
    </location>
</feature>
<dbReference type="RefSeq" id="WP_186561397.1">
    <property type="nucleotide sequence ID" value="NZ_JACNMF010000002.1"/>
</dbReference>
<dbReference type="PANTHER" id="PTHR30576">
    <property type="entry name" value="COLANIC BIOSYNTHESIS UDP-GLUCOSE LIPID CARRIER TRANSFERASE"/>
    <property type="match status" value="1"/>
</dbReference>
<accession>A0A923KGJ6</accession>
<feature type="transmembrane region" description="Helical" evidence="7">
    <location>
        <begin position="81"/>
        <end position="106"/>
    </location>
</feature>
<dbReference type="EMBL" id="JACNMF010000002">
    <property type="protein sequence ID" value="MBC3758481.1"/>
    <property type="molecule type" value="Genomic_DNA"/>
</dbReference>
<dbReference type="Pfam" id="PF02397">
    <property type="entry name" value="Bac_transf"/>
    <property type="match status" value="1"/>
</dbReference>
<evidence type="ECO:0000256" key="4">
    <source>
        <dbReference type="ARBA" id="ARBA00022692"/>
    </source>
</evidence>
<dbReference type="InterPro" id="IPR017475">
    <property type="entry name" value="EPS_sugar_tfrase"/>
</dbReference>
<feature type="domain" description="Bacterial sugar transferase" evidence="8">
    <location>
        <begin position="277"/>
        <end position="463"/>
    </location>
</feature>
<dbReference type="NCBIfam" id="TIGR03025">
    <property type="entry name" value="EPS_sugtrans"/>
    <property type="match status" value="1"/>
</dbReference>
<dbReference type="Pfam" id="PF13727">
    <property type="entry name" value="CoA_binding_3"/>
    <property type="match status" value="1"/>
</dbReference>
<sequence length="470" mass="55525">MEYARGRYSWLLKPLLLIYDLFVLNLMAAYMLGLNEEDLYFFSFEPLNNKYLLYAFYSITFWSLAAYFLKFYRVYRYTSPFNIVSLLLKQFGAYAIITFAFVGIFRSVELDAFVTFNYLIYSFLAIAFVKFLSYYTLKGFRAYLKGNLRNVLIIGDCDNAKELRQLFTEKEELGYNLKGFFTNSKEAENVSGTINESYKFLERNHEIDEIYCAIDELNDKQVKKFMQYAEKNKCNIKFIPSTDKILTKRLKTDYYSYLPVLSLPEVSLNDDLNKFVKRSFDVVFSLLVIIFIMSWLSIILFILIKLESKGPLFYRHKRNGINYQEFNCYKYRSLRTTQELRGTYVTQGDQRITKIGKFLRKTSIDEMPQFINVLRGEMSVVGPRPHMLSYTDEYAKIIDKYNFMYRHNVKPGITGLAQVSGFRGEIESDSDIINRVKMDIFYIENWSLLLDLKIIFQTIINIFKGEKKAY</sequence>
<proteinExistence type="inferred from homology"/>
<dbReference type="Proteomes" id="UP000656244">
    <property type="component" value="Unassembled WGS sequence"/>
</dbReference>
<evidence type="ECO:0000259" key="8">
    <source>
        <dbReference type="Pfam" id="PF02397"/>
    </source>
</evidence>
<organism evidence="9 10">
    <name type="scientific">Hyunsoonleella aquatilis</name>
    <dbReference type="NCBI Taxonomy" id="2762758"/>
    <lineage>
        <taxon>Bacteria</taxon>
        <taxon>Pseudomonadati</taxon>
        <taxon>Bacteroidota</taxon>
        <taxon>Flavobacteriia</taxon>
        <taxon>Flavobacteriales</taxon>
        <taxon>Flavobacteriaceae</taxon>
    </lineage>
</organism>
<evidence type="ECO:0000313" key="10">
    <source>
        <dbReference type="Proteomes" id="UP000656244"/>
    </source>
</evidence>
<protein>
    <submittedName>
        <fullName evidence="9">Exopolysaccharide biosynthesis polyprenyl glycosylphosphotransferase</fullName>
    </submittedName>
</protein>
<comment type="similarity">
    <text evidence="2">Belongs to the bacterial sugar transferase family.</text>
</comment>
<keyword evidence="5 7" id="KW-1133">Transmembrane helix</keyword>
<comment type="caution">
    <text evidence="9">The sequence shown here is derived from an EMBL/GenBank/DDBJ whole genome shotgun (WGS) entry which is preliminary data.</text>
</comment>
<evidence type="ECO:0000256" key="7">
    <source>
        <dbReference type="SAM" id="Phobius"/>
    </source>
</evidence>
<dbReference type="InterPro" id="IPR003362">
    <property type="entry name" value="Bact_transf"/>
</dbReference>
<keyword evidence="6 7" id="KW-0472">Membrane</keyword>
<gene>
    <name evidence="9" type="ORF">H7U19_08705</name>
</gene>
<keyword evidence="4 7" id="KW-0812">Transmembrane</keyword>
<dbReference type="GO" id="GO:0016780">
    <property type="term" value="F:phosphotransferase activity, for other substituted phosphate groups"/>
    <property type="evidence" value="ECO:0007669"/>
    <property type="project" value="TreeGrafter"/>
</dbReference>
<feature type="transmembrane region" description="Helical" evidence="7">
    <location>
        <begin position="118"/>
        <end position="137"/>
    </location>
</feature>
<evidence type="ECO:0000256" key="2">
    <source>
        <dbReference type="ARBA" id="ARBA00006464"/>
    </source>
</evidence>
<evidence type="ECO:0000313" key="9">
    <source>
        <dbReference type="EMBL" id="MBC3758481.1"/>
    </source>
</evidence>